<dbReference type="Proteomes" id="UP000887116">
    <property type="component" value="Unassembled WGS sequence"/>
</dbReference>
<dbReference type="EMBL" id="BMAO01013800">
    <property type="protein sequence ID" value="GFQ91025.1"/>
    <property type="molecule type" value="Genomic_DNA"/>
</dbReference>
<evidence type="ECO:0000313" key="1">
    <source>
        <dbReference type="EMBL" id="GFQ91025.1"/>
    </source>
</evidence>
<gene>
    <name evidence="1" type="ORF">TNCT_627531</name>
</gene>
<comment type="caution">
    <text evidence="1">The sequence shown here is derived from an EMBL/GenBank/DDBJ whole genome shotgun (WGS) entry which is preliminary data.</text>
</comment>
<protein>
    <submittedName>
        <fullName evidence="1">Uncharacterized protein</fullName>
    </submittedName>
</protein>
<sequence length="106" mass="12284">MLRSGVDALVKSVGVQNPHLDVDVKIWEGDFSELSDNVKFRVIFKRSQGRHMSSLWIKGWNEKIPLNYLPITIQKNYSIKISFRSKEFVYVNLVLLNSCADLQHSF</sequence>
<reference evidence="1" key="1">
    <citation type="submission" date="2020-07" db="EMBL/GenBank/DDBJ databases">
        <title>Multicomponent nature underlies the extraordinary mechanical properties of spider dragline silk.</title>
        <authorList>
            <person name="Kono N."/>
            <person name="Nakamura H."/>
            <person name="Mori M."/>
            <person name="Yoshida Y."/>
            <person name="Ohtoshi R."/>
            <person name="Malay A.D."/>
            <person name="Moran D.A.P."/>
            <person name="Tomita M."/>
            <person name="Numata K."/>
            <person name="Arakawa K."/>
        </authorList>
    </citation>
    <scope>NUCLEOTIDE SEQUENCE</scope>
</reference>
<evidence type="ECO:0000313" key="2">
    <source>
        <dbReference type="Proteomes" id="UP000887116"/>
    </source>
</evidence>
<accession>A0A8X6KYC8</accession>
<organism evidence="1 2">
    <name type="scientific">Trichonephila clavata</name>
    <name type="common">Joro spider</name>
    <name type="synonym">Nephila clavata</name>
    <dbReference type="NCBI Taxonomy" id="2740835"/>
    <lineage>
        <taxon>Eukaryota</taxon>
        <taxon>Metazoa</taxon>
        <taxon>Ecdysozoa</taxon>
        <taxon>Arthropoda</taxon>
        <taxon>Chelicerata</taxon>
        <taxon>Arachnida</taxon>
        <taxon>Araneae</taxon>
        <taxon>Araneomorphae</taxon>
        <taxon>Entelegynae</taxon>
        <taxon>Araneoidea</taxon>
        <taxon>Nephilidae</taxon>
        <taxon>Trichonephila</taxon>
    </lineage>
</organism>
<dbReference type="AlphaFoldDB" id="A0A8X6KYC8"/>
<keyword evidence="2" id="KW-1185">Reference proteome</keyword>
<name>A0A8X6KYC8_TRICU</name>
<proteinExistence type="predicted"/>